<sequence length="249" mass="25504">MPRLLLEGRSITELLAQVRAEHGDDVTIVAAEKVRSGGIAGFFARESYALTVEVPGGPGEGNASLMHEQGVEGTGTNRAQFDRLLMHEQTAGASAAATPAAAAQEPGTLLDLAAAIDAAEAAEQGVVLGTAPMHATVQRPTLSTASPEFQSILERLTALDAPGATTGQPGPETAPVDPYTKLREALTEIAPHLDLNSGVPLVLVIPPAALADPAAQPAPAALADPTAQSAPAVPPQRGRHRRSLVSEPN</sequence>
<reference evidence="3" key="1">
    <citation type="journal article" date="2019" name="Int. J. Syst. Evol. Microbiol.">
        <title>The Global Catalogue of Microorganisms (GCM) 10K type strain sequencing project: providing services to taxonomists for standard genome sequencing and annotation.</title>
        <authorList>
            <consortium name="The Broad Institute Genomics Platform"/>
            <consortium name="The Broad Institute Genome Sequencing Center for Infectious Disease"/>
            <person name="Wu L."/>
            <person name="Ma J."/>
        </authorList>
    </citation>
    <scope>NUCLEOTIDE SEQUENCE [LARGE SCALE GENOMIC DNA]</scope>
    <source>
        <strain evidence="3">JCM 10671</strain>
    </source>
</reference>
<dbReference type="EMBL" id="BAAAHE010000007">
    <property type="protein sequence ID" value="GAA0609453.1"/>
    <property type="molecule type" value="Genomic_DNA"/>
</dbReference>
<accession>A0ABP3RFV0</accession>
<feature type="region of interest" description="Disordered" evidence="1">
    <location>
        <begin position="213"/>
        <end position="249"/>
    </location>
</feature>
<organism evidence="2 3">
    <name type="scientific">Sporichthya brevicatena</name>
    <dbReference type="NCBI Taxonomy" id="171442"/>
    <lineage>
        <taxon>Bacteria</taxon>
        <taxon>Bacillati</taxon>
        <taxon>Actinomycetota</taxon>
        <taxon>Actinomycetes</taxon>
        <taxon>Sporichthyales</taxon>
        <taxon>Sporichthyaceae</taxon>
        <taxon>Sporichthya</taxon>
    </lineage>
</organism>
<protein>
    <submittedName>
        <fullName evidence="2">Uncharacterized protein</fullName>
    </submittedName>
</protein>
<proteinExistence type="predicted"/>
<evidence type="ECO:0000256" key="1">
    <source>
        <dbReference type="SAM" id="MobiDB-lite"/>
    </source>
</evidence>
<dbReference type="RefSeq" id="WP_344602131.1">
    <property type="nucleotide sequence ID" value="NZ_BAAAHE010000007.1"/>
</dbReference>
<name>A0ABP3RFV0_9ACTN</name>
<gene>
    <name evidence="2" type="ORF">GCM10009547_09420</name>
</gene>
<feature type="compositionally biased region" description="Low complexity" evidence="1">
    <location>
        <begin position="213"/>
        <end position="231"/>
    </location>
</feature>
<comment type="caution">
    <text evidence="2">The sequence shown here is derived from an EMBL/GenBank/DDBJ whole genome shotgun (WGS) entry which is preliminary data.</text>
</comment>
<dbReference type="Proteomes" id="UP001500957">
    <property type="component" value="Unassembled WGS sequence"/>
</dbReference>
<evidence type="ECO:0000313" key="3">
    <source>
        <dbReference type="Proteomes" id="UP001500957"/>
    </source>
</evidence>
<keyword evidence="3" id="KW-1185">Reference proteome</keyword>
<evidence type="ECO:0000313" key="2">
    <source>
        <dbReference type="EMBL" id="GAA0609453.1"/>
    </source>
</evidence>